<organism evidence="2 3">
    <name type="scientific">Takifugu flavidus</name>
    <name type="common">sansaifugu</name>
    <dbReference type="NCBI Taxonomy" id="433684"/>
    <lineage>
        <taxon>Eukaryota</taxon>
        <taxon>Metazoa</taxon>
        <taxon>Chordata</taxon>
        <taxon>Craniata</taxon>
        <taxon>Vertebrata</taxon>
        <taxon>Euteleostomi</taxon>
        <taxon>Actinopterygii</taxon>
        <taxon>Neopterygii</taxon>
        <taxon>Teleostei</taxon>
        <taxon>Neoteleostei</taxon>
        <taxon>Acanthomorphata</taxon>
        <taxon>Eupercaria</taxon>
        <taxon>Tetraodontiformes</taxon>
        <taxon>Tetradontoidea</taxon>
        <taxon>Tetraodontidae</taxon>
        <taxon>Takifugu</taxon>
    </lineage>
</organism>
<dbReference type="EMBL" id="RHFK02000004">
    <property type="protein sequence ID" value="TWW77136.1"/>
    <property type="molecule type" value="Genomic_DNA"/>
</dbReference>
<feature type="compositionally biased region" description="Acidic residues" evidence="1">
    <location>
        <begin position="88"/>
        <end position="104"/>
    </location>
</feature>
<feature type="non-terminal residue" evidence="2">
    <location>
        <position position="1"/>
    </location>
</feature>
<protein>
    <submittedName>
        <fullName evidence="2">Uncharacterized protein</fullName>
    </submittedName>
</protein>
<evidence type="ECO:0000256" key="1">
    <source>
        <dbReference type="SAM" id="MobiDB-lite"/>
    </source>
</evidence>
<evidence type="ECO:0000313" key="2">
    <source>
        <dbReference type="EMBL" id="TWW77136.1"/>
    </source>
</evidence>
<evidence type="ECO:0000313" key="3">
    <source>
        <dbReference type="Proteomes" id="UP000324091"/>
    </source>
</evidence>
<keyword evidence="3" id="KW-1185">Reference proteome</keyword>
<feature type="region of interest" description="Disordered" evidence="1">
    <location>
        <begin position="45"/>
        <end position="118"/>
    </location>
</feature>
<comment type="caution">
    <text evidence="2">The sequence shown here is derived from an EMBL/GenBank/DDBJ whole genome shotgun (WGS) entry which is preliminary data.</text>
</comment>
<name>A0A5C6PD44_9TELE</name>
<dbReference type="Proteomes" id="UP000324091">
    <property type="component" value="Chromosome 12"/>
</dbReference>
<accession>A0A5C6PD44</accession>
<gene>
    <name evidence="2" type="ORF">D4764_12G0005260</name>
</gene>
<reference evidence="2 3" key="1">
    <citation type="submission" date="2019-04" db="EMBL/GenBank/DDBJ databases">
        <title>Chromosome genome assembly for Takifugu flavidus.</title>
        <authorList>
            <person name="Xiao S."/>
        </authorList>
    </citation>
    <scope>NUCLEOTIDE SEQUENCE [LARGE SCALE GENOMIC DNA]</scope>
    <source>
        <strain evidence="2">HTHZ2018</strain>
        <tissue evidence="2">Muscle</tissue>
    </source>
</reference>
<sequence>LFVILMKGSSHARQKREACWQRQTEILATGGLRGRGGREKWRGEIDEGEDELQPLDSRTLGQGAQRRRGSPEIIRLKAKAAAQNAEPYTDDSSGEEEEDYGEDADSLHSGPINPERSVTAPLTLPSAIDHHYYHWIRPKLHNGGLSVIKLIIQKQSVETSRSLRFGTNL</sequence>
<dbReference type="AlphaFoldDB" id="A0A5C6PD44"/>
<proteinExistence type="predicted"/>